<dbReference type="Proteomes" id="UP001531446">
    <property type="component" value="Segment"/>
</dbReference>
<organism evidence="1 2">
    <name type="scientific">uncultured archaeal virus</name>
    <dbReference type="NCBI Taxonomy" id="1960247"/>
    <lineage>
        <taxon>Viruses</taxon>
        <taxon>environmental samples</taxon>
    </lineage>
</organism>
<evidence type="ECO:0000313" key="1">
    <source>
        <dbReference type="EMBL" id="CAI4043392.1"/>
    </source>
</evidence>
<protein>
    <submittedName>
        <fullName evidence="1">Uncharacterized protein</fullName>
    </submittedName>
</protein>
<dbReference type="EMBL" id="OX365879">
    <property type="protein sequence ID" value="CAI4043392.1"/>
    <property type="molecule type" value="Genomic_DNA"/>
</dbReference>
<accession>A0ABM9HVN5</accession>
<gene>
    <name evidence="1" type="ORF">CTG158_LOCUS28</name>
</gene>
<reference evidence="1" key="1">
    <citation type="submission" date="2022-10" db="EMBL/GenBank/DDBJ databases">
        <authorList>
            <person name="Bize A."/>
        </authorList>
    </citation>
    <scope>NUCLEOTIDE SEQUENCE [LARGE SCALE GENOMIC DNA]</scope>
</reference>
<proteinExistence type="predicted"/>
<sequence>MSGRDMAILDENQRLHLENTVLREALILAVENIEAGDGLYVSHRPMATPAWKLDNSKLINKLRRVLERKF</sequence>
<keyword evidence="2" id="KW-1185">Reference proteome</keyword>
<evidence type="ECO:0000313" key="2">
    <source>
        <dbReference type="Proteomes" id="UP001531446"/>
    </source>
</evidence>
<name>A0ABM9HVN5_9VIRU</name>